<reference evidence="1" key="1">
    <citation type="journal article" date="2021" name="New Phytol.">
        <title>Evolutionary innovations through gain and loss of genes in the ectomycorrhizal Boletales.</title>
        <authorList>
            <person name="Wu G."/>
            <person name="Miyauchi S."/>
            <person name="Morin E."/>
            <person name="Kuo A."/>
            <person name="Drula E."/>
            <person name="Varga T."/>
            <person name="Kohler A."/>
            <person name="Feng B."/>
            <person name="Cao Y."/>
            <person name="Lipzen A."/>
            <person name="Daum C."/>
            <person name="Hundley H."/>
            <person name="Pangilinan J."/>
            <person name="Johnson J."/>
            <person name="Barry K."/>
            <person name="LaButti K."/>
            <person name="Ng V."/>
            <person name="Ahrendt S."/>
            <person name="Min B."/>
            <person name="Choi I.G."/>
            <person name="Park H."/>
            <person name="Plett J.M."/>
            <person name="Magnuson J."/>
            <person name="Spatafora J.W."/>
            <person name="Nagy L.G."/>
            <person name="Henrissat B."/>
            <person name="Grigoriev I.V."/>
            <person name="Yang Z.L."/>
            <person name="Xu J."/>
            <person name="Martin F.M."/>
        </authorList>
    </citation>
    <scope>NUCLEOTIDE SEQUENCE</scope>
    <source>
        <strain evidence="1">KUC20120723A-06</strain>
    </source>
</reference>
<proteinExistence type="predicted"/>
<evidence type="ECO:0000313" key="1">
    <source>
        <dbReference type="EMBL" id="KAH7917065.1"/>
    </source>
</evidence>
<organism evidence="1 2">
    <name type="scientific">Leucogyrophana mollusca</name>
    <dbReference type="NCBI Taxonomy" id="85980"/>
    <lineage>
        <taxon>Eukaryota</taxon>
        <taxon>Fungi</taxon>
        <taxon>Dikarya</taxon>
        <taxon>Basidiomycota</taxon>
        <taxon>Agaricomycotina</taxon>
        <taxon>Agaricomycetes</taxon>
        <taxon>Agaricomycetidae</taxon>
        <taxon>Boletales</taxon>
        <taxon>Boletales incertae sedis</taxon>
        <taxon>Leucogyrophana</taxon>
    </lineage>
</organism>
<comment type="caution">
    <text evidence="1">The sequence shown here is derived from an EMBL/GenBank/DDBJ whole genome shotgun (WGS) entry which is preliminary data.</text>
</comment>
<dbReference type="EMBL" id="MU267306">
    <property type="protein sequence ID" value="KAH7917065.1"/>
    <property type="molecule type" value="Genomic_DNA"/>
</dbReference>
<dbReference type="Proteomes" id="UP000790709">
    <property type="component" value="Unassembled WGS sequence"/>
</dbReference>
<keyword evidence="2" id="KW-1185">Reference proteome</keyword>
<evidence type="ECO:0000313" key="2">
    <source>
        <dbReference type="Proteomes" id="UP000790709"/>
    </source>
</evidence>
<gene>
    <name evidence="1" type="ORF">BV22DRAFT_1027022</name>
</gene>
<name>A0ACB8AUM3_9AGAM</name>
<accession>A0ACB8AUM3</accession>
<feature type="non-terminal residue" evidence="1">
    <location>
        <position position="1"/>
    </location>
</feature>
<protein>
    <submittedName>
        <fullName evidence="1">Uncharacterized protein</fullName>
    </submittedName>
</protein>
<sequence>QRVDQQDDRAAARLFSAEALDFNIRHFPERPALSTYLFVLGKLVDVWQNCNISHVTRVRMVLRACFSLMAWRSHTEQHPDHDVNINFISRKSYDIFLTLCNSLLQLIIAYRKYYPTYPLLPWLHSTEPCKHIFGLLRQLKKDFNYADMLYLEPKLTALMMGAFWYLSPEERANQTAAGYHHTYFHAPDLDLAALIRWPSDAQLEIASNEAFMEAEQLLAAIGIDGRQMMAQYHAPLPPRTRGMPTT</sequence>